<dbReference type="Pfam" id="PF07228">
    <property type="entry name" value="SpoIIE"/>
    <property type="match status" value="1"/>
</dbReference>
<organism evidence="3 4">
    <name type="scientific">Candidatus Magnetoglobus multicellularis str. Araruama</name>
    <dbReference type="NCBI Taxonomy" id="890399"/>
    <lineage>
        <taxon>Bacteria</taxon>
        <taxon>Pseudomonadati</taxon>
        <taxon>Thermodesulfobacteriota</taxon>
        <taxon>Desulfobacteria</taxon>
        <taxon>Desulfobacterales</taxon>
        <taxon>Desulfobacteraceae</taxon>
        <taxon>Candidatus Magnetoglobus</taxon>
    </lineage>
</organism>
<dbReference type="GO" id="GO:0016791">
    <property type="term" value="F:phosphatase activity"/>
    <property type="evidence" value="ECO:0007669"/>
    <property type="project" value="TreeGrafter"/>
</dbReference>
<feature type="domain" description="PPM-type phosphatase" evidence="2">
    <location>
        <begin position="31"/>
        <end position="210"/>
    </location>
</feature>
<dbReference type="Proteomes" id="UP000189670">
    <property type="component" value="Unassembled WGS sequence"/>
</dbReference>
<gene>
    <name evidence="3" type="ORF">OMM_00611</name>
</gene>
<dbReference type="PANTHER" id="PTHR43156">
    <property type="entry name" value="STAGE II SPORULATION PROTEIN E-RELATED"/>
    <property type="match status" value="1"/>
</dbReference>
<dbReference type="SMART" id="SM00331">
    <property type="entry name" value="PP2C_SIG"/>
    <property type="match status" value="1"/>
</dbReference>
<comment type="caution">
    <text evidence="3">The sequence shown here is derived from an EMBL/GenBank/DDBJ whole genome shotgun (WGS) entry which is preliminary data.</text>
</comment>
<dbReference type="AlphaFoldDB" id="A0A1V1PG74"/>
<evidence type="ECO:0000313" key="3">
    <source>
        <dbReference type="EMBL" id="ETR73891.1"/>
    </source>
</evidence>
<dbReference type="PANTHER" id="PTHR43156:SF2">
    <property type="entry name" value="STAGE II SPORULATION PROTEIN E"/>
    <property type="match status" value="1"/>
</dbReference>
<name>A0A1V1PG74_9BACT</name>
<dbReference type="SUPFAM" id="SSF81606">
    <property type="entry name" value="PP2C-like"/>
    <property type="match status" value="1"/>
</dbReference>
<evidence type="ECO:0000313" key="4">
    <source>
        <dbReference type="Proteomes" id="UP000189670"/>
    </source>
</evidence>
<dbReference type="InterPro" id="IPR052016">
    <property type="entry name" value="Bact_Sigma-Reg"/>
</dbReference>
<dbReference type="InterPro" id="IPR036457">
    <property type="entry name" value="PPM-type-like_dom_sf"/>
</dbReference>
<proteinExistence type="predicted"/>
<sequence>MDRRKAREQDLIEIGAKIQQTLLLGKHPDHFPGIEIAALTQPSQKIDGDFYDFFCHQEECLDVFLGDVMGKGVPAALVGAATKANFYRAITQLISKYKNEYLPPIEEIVQYVHHVMTNELIDLETFVTLCYIRYHASDQSVDLVDCGHTQTIHYHAKTHSCSLLKGDNTPLGFITDEIYKQTKCNLESGDILFLYSDGFTEACDPSGDFFW</sequence>
<protein>
    <recommendedName>
        <fullName evidence="2">PPM-type phosphatase domain-containing protein</fullName>
    </recommendedName>
</protein>
<evidence type="ECO:0000256" key="1">
    <source>
        <dbReference type="ARBA" id="ARBA00022801"/>
    </source>
</evidence>
<reference evidence="4" key="1">
    <citation type="submission" date="2012-11" db="EMBL/GenBank/DDBJ databases">
        <authorList>
            <person name="Lucero-Rivera Y.E."/>
            <person name="Tovar-Ramirez D."/>
        </authorList>
    </citation>
    <scope>NUCLEOTIDE SEQUENCE [LARGE SCALE GENOMIC DNA]</scope>
    <source>
        <strain evidence="4">Araruama</strain>
    </source>
</reference>
<keyword evidence="1" id="KW-0378">Hydrolase</keyword>
<evidence type="ECO:0000259" key="2">
    <source>
        <dbReference type="SMART" id="SM00331"/>
    </source>
</evidence>
<dbReference type="InterPro" id="IPR001932">
    <property type="entry name" value="PPM-type_phosphatase-like_dom"/>
</dbReference>
<dbReference type="Gene3D" id="3.60.40.10">
    <property type="entry name" value="PPM-type phosphatase domain"/>
    <property type="match status" value="1"/>
</dbReference>
<accession>A0A1V1PG74</accession>
<dbReference type="EMBL" id="ATBP01000033">
    <property type="protein sequence ID" value="ETR73891.1"/>
    <property type="molecule type" value="Genomic_DNA"/>
</dbReference>